<dbReference type="Gene3D" id="1.10.20.60">
    <property type="entry name" value="Glu-tRNAGln amidotransferase C subunit, N-terminal domain"/>
    <property type="match status" value="1"/>
</dbReference>
<keyword evidence="1" id="KW-0808">Transferase</keyword>
<keyword evidence="2" id="KW-1185">Reference proteome</keyword>
<gene>
    <name evidence="1" type="ORF">GJE22_08605</name>
</gene>
<dbReference type="InterPro" id="IPR036113">
    <property type="entry name" value="Asp/Glu-ADT_sf_sub_c"/>
</dbReference>
<comment type="caution">
    <text evidence="1">The sequence shown here is derived from an EMBL/GenBank/DDBJ whole genome shotgun (WGS) entry which is preliminary data.</text>
</comment>
<name>A0A7K0G9Y6_9ACTN</name>
<dbReference type="SUPFAM" id="SSF141000">
    <property type="entry name" value="Glu-tRNAGln amidotransferase C subunit"/>
    <property type="match status" value="1"/>
</dbReference>
<accession>A0A7K0G9Y6</accession>
<dbReference type="InterPro" id="IPR003837">
    <property type="entry name" value="GatC"/>
</dbReference>
<organism evidence="1 2">
    <name type="scientific">Enorma shizhengliae</name>
    <dbReference type="NCBI Taxonomy" id="2606615"/>
    <lineage>
        <taxon>Bacteria</taxon>
        <taxon>Bacillati</taxon>
        <taxon>Actinomycetota</taxon>
        <taxon>Coriobacteriia</taxon>
        <taxon>Coriobacteriales</taxon>
        <taxon>Coriobacteriaceae</taxon>
        <taxon>Enorma</taxon>
    </lineage>
</organism>
<dbReference type="EMBL" id="VTFZ01000011">
    <property type="protein sequence ID" value="MRX80643.1"/>
    <property type="molecule type" value="Genomic_DNA"/>
</dbReference>
<dbReference type="RefSeq" id="WP_019128931.1">
    <property type="nucleotide sequence ID" value="NZ_VLLQ01000011.1"/>
</dbReference>
<evidence type="ECO:0000313" key="2">
    <source>
        <dbReference type="Proteomes" id="UP000470010"/>
    </source>
</evidence>
<dbReference type="GeneID" id="98653848"/>
<protein>
    <submittedName>
        <fullName evidence="1">Asp-tRNA(Asn)/Glu-tRNA(Gln) amidotransferase GatCAB subunit C</fullName>
    </submittedName>
</protein>
<dbReference type="GO" id="GO:0006450">
    <property type="term" value="P:regulation of translational fidelity"/>
    <property type="evidence" value="ECO:0007669"/>
    <property type="project" value="InterPro"/>
</dbReference>
<dbReference type="GO" id="GO:0016740">
    <property type="term" value="F:transferase activity"/>
    <property type="evidence" value="ECO:0007669"/>
    <property type="project" value="UniProtKB-KW"/>
</dbReference>
<proteinExistence type="predicted"/>
<sequence length="101" mass="10866">MALSEDDVRGIADYARIALEGDELTEMCAYLNDAVAMLEPVLAYNLPDIDPTFHPIGSLSNVMRDDIPDTGRALGIEAALGNAGSARDRSFRVPSILGEEE</sequence>
<dbReference type="AlphaFoldDB" id="A0A7K0G9Y6"/>
<dbReference type="Proteomes" id="UP000470010">
    <property type="component" value="Unassembled WGS sequence"/>
</dbReference>
<evidence type="ECO:0000313" key="1">
    <source>
        <dbReference type="EMBL" id="MRX80643.1"/>
    </source>
</evidence>
<dbReference type="Pfam" id="PF02686">
    <property type="entry name" value="GatC"/>
    <property type="match status" value="1"/>
</dbReference>
<reference evidence="2" key="1">
    <citation type="submission" date="2019-08" db="EMBL/GenBank/DDBJ databases">
        <title>Arthrobacter sp. nov., isolated from plateau pika and Tibetan wild ass.</title>
        <authorList>
            <person name="Ge Y."/>
        </authorList>
    </citation>
    <scope>NUCLEOTIDE SEQUENCE [LARGE SCALE GENOMIC DNA]</scope>
    <source>
        <strain evidence="2">HF-1365</strain>
    </source>
</reference>